<name>A0AAV6TU49_9ARAC</name>
<keyword evidence="1" id="KW-1133">Transmembrane helix</keyword>
<feature type="transmembrane region" description="Helical" evidence="1">
    <location>
        <begin position="195"/>
        <end position="217"/>
    </location>
</feature>
<dbReference type="Proteomes" id="UP000827092">
    <property type="component" value="Unassembled WGS sequence"/>
</dbReference>
<evidence type="ECO:0000313" key="3">
    <source>
        <dbReference type="Proteomes" id="UP000827092"/>
    </source>
</evidence>
<evidence type="ECO:0000313" key="2">
    <source>
        <dbReference type="EMBL" id="KAG8174961.1"/>
    </source>
</evidence>
<proteinExistence type="predicted"/>
<dbReference type="EMBL" id="JAFNEN010001103">
    <property type="protein sequence ID" value="KAG8174961.1"/>
    <property type="molecule type" value="Genomic_DNA"/>
</dbReference>
<dbReference type="SUPFAM" id="SSF88645">
    <property type="entry name" value="ssDNA viruses"/>
    <property type="match status" value="1"/>
</dbReference>
<comment type="caution">
    <text evidence="2">The sequence shown here is derived from an EMBL/GenBank/DDBJ whole genome shotgun (WGS) entry which is preliminary data.</text>
</comment>
<reference evidence="2 3" key="1">
    <citation type="journal article" date="2022" name="Nat. Ecol. Evol.">
        <title>A masculinizing supergene underlies an exaggerated male reproductive morph in a spider.</title>
        <authorList>
            <person name="Hendrickx F."/>
            <person name="De Corte Z."/>
            <person name="Sonet G."/>
            <person name="Van Belleghem S.M."/>
            <person name="Kostlbacher S."/>
            <person name="Vangestel C."/>
        </authorList>
    </citation>
    <scope>NUCLEOTIDE SEQUENCE [LARGE SCALE GENOMIC DNA]</scope>
    <source>
        <strain evidence="2">W744_W776</strain>
    </source>
</reference>
<gene>
    <name evidence="2" type="ORF">JTE90_002483</name>
</gene>
<keyword evidence="1" id="KW-0472">Membrane</keyword>
<dbReference type="GO" id="GO:0005198">
    <property type="term" value="F:structural molecule activity"/>
    <property type="evidence" value="ECO:0007669"/>
    <property type="project" value="InterPro"/>
</dbReference>
<protein>
    <submittedName>
        <fullName evidence="2">Uncharacterized protein</fullName>
    </submittedName>
</protein>
<organism evidence="2 3">
    <name type="scientific">Oedothorax gibbosus</name>
    <dbReference type="NCBI Taxonomy" id="931172"/>
    <lineage>
        <taxon>Eukaryota</taxon>
        <taxon>Metazoa</taxon>
        <taxon>Ecdysozoa</taxon>
        <taxon>Arthropoda</taxon>
        <taxon>Chelicerata</taxon>
        <taxon>Arachnida</taxon>
        <taxon>Araneae</taxon>
        <taxon>Araneomorphae</taxon>
        <taxon>Entelegynae</taxon>
        <taxon>Araneoidea</taxon>
        <taxon>Linyphiidae</taxon>
        <taxon>Erigoninae</taxon>
        <taxon>Oedothorax</taxon>
    </lineage>
</organism>
<sequence>MRYSDFKTTGKEFHVNLAKELWGVRENASNFNTNIPKSSVGTPILLNRNLSVYTDDANPQHAGWPMLTEHLNFFDGDVAAGQYILDVSYIVGMGFLKTAPIAIMRPHPCFGDKTTESTVKVKVPMANKIMYSASGEYYVTKERQGGFTTVQVREAQTNEGSATTFDYYNTFDKSQITQPKSTLTCKLTLKLKQPVLFHLTFLHVILMLNCLTFNQVLFHSEPEVDDQATLNCGLKRHKVRTVIAGETLPDG</sequence>
<dbReference type="Pfam" id="PF02336">
    <property type="entry name" value="Denso_VP4"/>
    <property type="match status" value="1"/>
</dbReference>
<dbReference type="AlphaFoldDB" id="A0AAV6TU49"/>
<dbReference type="InterPro" id="IPR016184">
    <property type="entry name" value="Capsid/spike_ssDNA_virus"/>
</dbReference>
<evidence type="ECO:0000256" key="1">
    <source>
        <dbReference type="SAM" id="Phobius"/>
    </source>
</evidence>
<keyword evidence="3" id="KW-1185">Reference proteome</keyword>
<keyword evidence="1" id="KW-0812">Transmembrane</keyword>
<accession>A0AAV6TU49</accession>
<dbReference type="InterPro" id="IPR003433">
    <property type="entry name" value="Capsid_VP4_densovirus"/>
</dbReference>